<evidence type="ECO:0000256" key="3">
    <source>
        <dbReference type="ARBA" id="ARBA00022679"/>
    </source>
</evidence>
<proteinExistence type="inferred from homology"/>
<dbReference type="Gene3D" id="3.90.550.10">
    <property type="entry name" value="Spore Coat Polysaccharide Biosynthesis Protein SpsA, Chain A"/>
    <property type="match status" value="1"/>
</dbReference>
<dbReference type="EMBL" id="FNNJ01000001">
    <property type="protein sequence ID" value="SDW50192.1"/>
    <property type="molecule type" value="Genomic_DNA"/>
</dbReference>
<dbReference type="InterPro" id="IPR001173">
    <property type="entry name" value="Glyco_trans_2-like"/>
</dbReference>
<keyword evidence="4" id="KW-1133">Transmembrane helix</keyword>
<dbReference type="AlphaFoldDB" id="A0A1H2U1T4"/>
<comment type="similarity">
    <text evidence="1">Belongs to the glycosyltransferase 2 family.</text>
</comment>
<dbReference type="InterPro" id="IPR029044">
    <property type="entry name" value="Nucleotide-diphossugar_trans"/>
</dbReference>
<dbReference type="SUPFAM" id="SSF53448">
    <property type="entry name" value="Nucleotide-diphospho-sugar transferases"/>
    <property type="match status" value="1"/>
</dbReference>
<reference evidence="6 7" key="1">
    <citation type="submission" date="2016-10" db="EMBL/GenBank/DDBJ databases">
        <authorList>
            <person name="de Groot N.N."/>
        </authorList>
    </citation>
    <scope>NUCLEOTIDE SEQUENCE [LARGE SCALE GENOMIC DNA]</scope>
    <source>
        <strain evidence="6 7">DSM 24956</strain>
    </source>
</reference>
<feature type="transmembrane region" description="Helical" evidence="4">
    <location>
        <begin position="339"/>
        <end position="362"/>
    </location>
</feature>
<dbReference type="PANTHER" id="PTHR43630">
    <property type="entry name" value="POLY-BETA-1,6-N-ACETYL-D-GLUCOSAMINE SYNTHASE"/>
    <property type="match status" value="1"/>
</dbReference>
<evidence type="ECO:0000256" key="1">
    <source>
        <dbReference type="ARBA" id="ARBA00006739"/>
    </source>
</evidence>
<feature type="domain" description="Glycosyltransferase 2-like" evidence="5">
    <location>
        <begin position="40"/>
        <end position="207"/>
    </location>
</feature>
<dbReference type="Proteomes" id="UP000199595">
    <property type="component" value="Unassembled WGS sequence"/>
</dbReference>
<keyword evidence="4" id="KW-0812">Transmembrane</keyword>
<evidence type="ECO:0000313" key="7">
    <source>
        <dbReference type="Proteomes" id="UP000199595"/>
    </source>
</evidence>
<protein>
    <submittedName>
        <fullName evidence="6">Glycosyltransferase, catalytic subunit of cellulose synthase and poly-beta-1,6-N-acetylglucosamine synthase</fullName>
    </submittedName>
</protein>
<keyword evidence="4" id="KW-0472">Membrane</keyword>
<feature type="transmembrane region" description="Helical" evidence="4">
    <location>
        <begin position="6"/>
        <end position="26"/>
    </location>
</feature>
<name>A0A1H2U1T4_9FLAO</name>
<dbReference type="RefSeq" id="WP_090120055.1">
    <property type="nucleotide sequence ID" value="NZ_FNNJ01000001.1"/>
</dbReference>
<dbReference type="OrthoDB" id="9805625at2"/>
<accession>A0A1H2U1T4</accession>
<dbReference type="Pfam" id="PF00535">
    <property type="entry name" value="Glycos_transf_2"/>
    <property type="match status" value="1"/>
</dbReference>
<keyword evidence="7" id="KW-1185">Reference proteome</keyword>
<evidence type="ECO:0000256" key="4">
    <source>
        <dbReference type="SAM" id="Phobius"/>
    </source>
</evidence>
<evidence type="ECO:0000259" key="5">
    <source>
        <dbReference type="Pfam" id="PF00535"/>
    </source>
</evidence>
<feature type="transmembrane region" description="Helical" evidence="4">
    <location>
        <begin position="282"/>
        <end position="301"/>
    </location>
</feature>
<dbReference type="PANTHER" id="PTHR43630:SF1">
    <property type="entry name" value="POLY-BETA-1,6-N-ACETYL-D-GLUCOSAMINE SYNTHASE"/>
    <property type="match status" value="1"/>
</dbReference>
<dbReference type="GO" id="GO:0016757">
    <property type="term" value="F:glycosyltransferase activity"/>
    <property type="evidence" value="ECO:0007669"/>
    <property type="project" value="UniProtKB-KW"/>
</dbReference>
<gene>
    <name evidence="6" type="ORF">SAMN05444411_101869</name>
</gene>
<dbReference type="STRING" id="762486.SAMN05444411_101869"/>
<keyword evidence="2" id="KW-0328">Glycosyltransferase</keyword>
<organism evidence="6 7">
    <name type="scientific">Lutibacter oricola</name>
    <dbReference type="NCBI Taxonomy" id="762486"/>
    <lineage>
        <taxon>Bacteria</taxon>
        <taxon>Pseudomonadati</taxon>
        <taxon>Bacteroidota</taxon>
        <taxon>Flavobacteriia</taxon>
        <taxon>Flavobacteriales</taxon>
        <taxon>Flavobacteriaceae</taxon>
        <taxon>Lutibacter</taxon>
    </lineage>
</organism>
<evidence type="ECO:0000313" key="6">
    <source>
        <dbReference type="EMBL" id="SDW50192.1"/>
    </source>
</evidence>
<sequence length="374" mass="43328">MILVSILILVVYSILILSFIIGFDAIDFFDEKTEPKNEFSIIVPFRNEEKNLPRLLQSFSNLKYPKHLFEVLLVNDYSQDSSVKIIDEFILQNPQLNIQLLKNKRASNSPKKNAIKTAVKTAKFNWLITTDADCELHKNWLETFNSFIEKKQPYFIAAPVVFKTKKTFLAIFQQLNLTSLIGSTIGSFGINKPIMCNGANLCYRKDIFIKIKGFEGNSKIASGDDVFLLEKMVKKYPEKVMFLKSNNALVKTKTENTWKAFYNQQLRWASKSSAYENKFSQLISIFVFLQNFVIILLLISLLFTTNYWLPLAISLIVKFFIDSILISKTEHLLNVKSAFFHYILSSLCYPFFVSTIGLLAQFNTYTWKERNYKK</sequence>
<keyword evidence="3 6" id="KW-0808">Transferase</keyword>
<evidence type="ECO:0000256" key="2">
    <source>
        <dbReference type="ARBA" id="ARBA00022676"/>
    </source>
</evidence>
<dbReference type="CDD" id="cd04192">
    <property type="entry name" value="GT_2_like_e"/>
    <property type="match status" value="1"/>
</dbReference>